<feature type="domain" description="CHHC U11-48K-type" evidence="5">
    <location>
        <begin position="40"/>
        <end position="67"/>
    </location>
</feature>
<proteinExistence type="predicted"/>
<feature type="compositionally biased region" description="Polar residues" evidence="4">
    <location>
        <begin position="150"/>
        <end position="160"/>
    </location>
</feature>
<feature type="compositionally biased region" description="Basic and acidic residues" evidence="4">
    <location>
        <begin position="164"/>
        <end position="173"/>
    </location>
</feature>
<dbReference type="Pfam" id="PF05253">
    <property type="entry name" value="zf-U11-48K"/>
    <property type="match status" value="2"/>
</dbReference>
<evidence type="ECO:0000256" key="4">
    <source>
        <dbReference type="SAM" id="MobiDB-lite"/>
    </source>
</evidence>
<keyword evidence="2" id="KW-0863">Zinc-finger</keyword>
<dbReference type="EMBL" id="JAIFRP010000062">
    <property type="protein sequence ID" value="KAK2580174.1"/>
    <property type="molecule type" value="Genomic_DNA"/>
</dbReference>
<keyword evidence="1" id="KW-0479">Metal-binding</keyword>
<reference evidence="6" key="2">
    <citation type="journal article" date="2023" name="Commun. Biol.">
        <title>Intrasexual cuticular hydrocarbon dimorphism in a wasp sheds light on hydrocarbon biosynthesis genes in Hymenoptera.</title>
        <authorList>
            <person name="Moris V.C."/>
            <person name="Podsiadlowski L."/>
            <person name="Martin S."/>
            <person name="Oeyen J.P."/>
            <person name="Donath A."/>
            <person name="Petersen M."/>
            <person name="Wilbrandt J."/>
            <person name="Misof B."/>
            <person name="Liedtke D."/>
            <person name="Thamm M."/>
            <person name="Scheiner R."/>
            <person name="Schmitt T."/>
            <person name="Niehuis O."/>
        </authorList>
    </citation>
    <scope>NUCLEOTIDE SEQUENCE</scope>
    <source>
        <strain evidence="6">GBR_01_08_01A</strain>
    </source>
</reference>
<feature type="domain" description="CHHC U11-48K-type" evidence="5">
    <location>
        <begin position="8"/>
        <end position="35"/>
    </location>
</feature>
<sequence>MKDEAEVLLSCPYEETHRIAKSVMAKHLLKCEKSHPTVKLERCPYNILHRIKPLEFQHHLATCENRANAASFLYRTEPPRAVESITVQEVNSIEGLPCTENWDAEPGPVESYDPTKHVMNNNIVYSIMCASKSEKRIFKQKERERHSAFANDTNTSSQKIQAPKLKDELEKPLRLPRHLPQALTQDKMKSDNKGTATENKAEETCKKDTSENSTNKQLNKERKLQSMYMDEDFITFTKAKNCTTTEDNSISKDDDMEAMLNSTAETCESTATNFLTALQGNSEKRFSAGRGISKIFEAYKNSGVSKEDFKSYFMNPKNDIDSLMKKNAETYNYRDAFFGYTEEESTFNMKDIEDELSSIGG</sequence>
<evidence type="ECO:0000313" key="7">
    <source>
        <dbReference type="Proteomes" id="UP001258017"/>
    </source>
</evidence>
<comment type="caution">
    <text evidence="6">The sequence shown here is derived from an EMBL/GenBank/DDBJ whole genome shotgun (WGS) entry which is preliminary data.</text>
</comment>
<organism evidence="6 7">
    <name type="scientific">Odynerus spinipes</name>
    <dbReference type="NCBI Taxonomy" id="1348599"/>
    <lineage>
        <taxon>Eukaryota</taxon>
        <taxon>Metazoa</taxon>
        <taxon>Ecdysozoa</taxon>
        <taxon>Arthropoda</taxon>
        <taxon>Hexapoda</taxon>
        <taxon>Insecta</taxon>
        <taxon>Pterygota</taxon>
        <taxon>Neoptera</taxon>
        <taxon>Endopterygota</taxon>
        <taxon>Hymenoptera</taxon>
        <taxon>Apocrita</taxon>
        <taxon>Aculeata</taxon>
        <taxon>Vespoidea</taxon>
        <taxon>Vespidae</taxon>
        <taxon>Eumeninae</taxon>
        <taxon>Odynerus</taxon>
    </lineage>
</organism>
<dbReference type="Proteomes" id="UP001258017">
    <property type="component" value="Unassembled WGS sequence"/>
</dbReference>
<name>A0AAD9VMS3_9HYME</name>
<accession>A0AAD9VMS3</accession>
<dbReference type="PROSITE" id="PS51800">
    <property type="entry name" value="ZF_CHHC_U11_48K"/>
    <property type="match status" value="2"/>
</dbReference>
<evidence type="ECO:0000313" key="6">
    <source>
        <dbReference type="EMBL" id="KAK2580174.1"/>
    </source>
</evidence>
<feature type="region of interest" description="Disordered" evidence="4">
    <location>
        <begin position="141"/>
        <end position="217"/>
    </location>
</feature>
<dbReference type="AlphaFoldDB" id="A0AAD9VMS3"/>
<dbReference type="GO" id="GO:0008270">
    <property type="term" value="F:zinc ion binding"/>
    <property type="evidence" value="ECO:0007669"/>
    <property type="project" value="UniProtKB-KW"/>
</dbReference>
<dbReference type="InterPro" id="IPR022776">
    <property type="entry name" value="TRM13/UPF0224_CHHC_Znf_dom"/>
</dbReference>
<dbReference type="SUPFAM" id="SSF57667">
    <property type="entry name" value="beta-beta-alpha zinc fingers"/>
    <property type="match status" value="1"/>
</dbReference>
<keyword evidence="7" id="KW-1185">Reference proteome</keyword>
<gene>
    <name evidence="6" type="ORF">KPH14_012443</name>
</gene>
<evidence type="ECO:0000259" key="5">
    <source>
        <dbReference type="PROSITE" id="PS51800"/>
    </source>
</evidence>
<feature type="compositionally biased region" description="Basic and acidic residues" evidence="4">
    <location>
        <begin position="199"/>
        <end position="210"/>
    </location>
</feature>
<evidence type="ECO:0000256" key="2">
    <source>
        <dbReference type="ARBA" id="ARBA00022771"/>
    </source>
</evidence>
<protein>
    <recommendedName>
        <fullName evidence="5">CHHC U11-48K-type domain-containing protein</fullName>
    </recommendedName>
</protein>
<dbReference type="InterPro" id="IPR036236">
    <property type="entry name" value="Znf_C2H2_sf"/>
</dbReference>
<keyword evidence="3" id="KW-0862">Zinc</keyword>
<evidence type="ECO:0000256" key="3">
    <source>
        <dbReference type="ARBA" id="ARBA00022833"/>
    </source>
</evidence>
<reference evidence="6" key="1">
    <citation type="submission" date="2021-08" db="EMBL/GenBank/DDBJ databases">
        <authorList>
            <person name="Misof B."/>
            <person name="Oliver O."/>
            <person name="Podsiadlowski L."/>
            <person name="Donath A."/>
            <person name="Peters R."/>
            <person name="Mayer C."/>
            <person name="Rust J."/>
            <person name="Gunkel S."/>
            <person name="Lesny P."/>
            <person name="Martin S."/>
            <person name="Oeyen J.P."/>
            <person name="Petersen M."/>
            <person name="Panagiotis P."/>
            <person name="Wilbrandt J."/>
            <person name="Tanja T."/>
        </authorList>
    </citation>
    <scope>NUCLEOTIDE SEQUENCE</scope>
    <source>
        <strain evidence="6">GBR_01_08_01A</strain>
        <tissue evidence="6">Thorax + abdomen</tissue>
    </source>
</reference>
<evidence type="ECO:0000256" key="1">
    <source>
        <dbReference type="ARBA" id="ARBA00022723"/>
    </source>
</evidence>